<keyword evidence="3" id="KW-0472">Membrane</keyword>
<gene>
    <name evidence="4" type="ORF">AADV58_15095</name>
</gene>
<evidence type="ECO:0000256" key="1">
    <source>
        <dbReference type="SAM" id="Coils"/>
    </source>
</evidence>
<keyword evidence="5" id="KW-1185">Reference proteome</keyword>
<evidence type="ECO:0000313" key="4">
    <source>
        <dbReference type="EMBL" id="WZJ21259.1"/>
    </source>
</evidence>
<sequence length="264" mass="28935">MHSRIGEPLQAEVAIIARADEKLEAVCFSLSRIKDADLPVITNARLQLEQGSQGMRLRITAPEPLHEPLATLRLRAGCGVELQRDYFVMPSPPDTRQTESRIASAPVRTSASAVASEPLRPRSAPPAKKPRPAPRPPPEARGDRLVLGNSPMQLDYNLPSAISEETEARLLRMETSLSRLNESLQKLEAAMVIGSEIKAAEQELQLAIALRQPPAAGPLPEEKLPANTAWKQWLELLGGALFGGVLSALALQYLSRLRPDYRDR</sequence>
<feature type="region of interest" description="Disordered" evidence="2">
    <location>
        <begin position="89"/>
        <end position="148"/>
    </location>
</feature>
<dbReference type="RefSeq" id="WP_341743593.1">
    <property type="nucleotide sequence ID" value="NZ_CP151406.1"/>
</dbReference>
<protein>
    <submittedName>
        <fullName evidence="4">Uncharacterized protein</fullName>
    </submittedName>
</protein>
<evidence type="ECO:0000256" key="2">
    <source>
        <dbReference type="SAM" id="MobiDB-lite"/>
    </source>
</evidence>
<evidence type="ECO:0000256" key="3">
    <source>
        <dbReference type="SAM" id="Phobius"/>
    </source>
</evidence>
<name>A0ABZ2XF54_9RHOO</name>
<evidence type="ECO:0000313" key="5">
    <source>
        <dbReference type="Proteomes" id="UP001479520"/>
    </source>
</evidence>
<accession>A0ABZ2XF54</accession>
<feature type="coiled-coil region" evidence="1">
    <location>
        <begin position="163"/>
        <end position="190"/>
    </location>
</feature>
<dbReference type="EMBL" id="CP151406">
    <property type="protein sequence ID" value="WZJ21259.1"/>
    <property type="molecule type" value="Genomic_DNA"/>
</dbReference>
<feature type="transmembrane region" description="Helical" evidence="3">
    <location>
        <begin position="233"/>
        <end position="254"/>
    </location>
</feature>
<keyword evidence="3" id="KW-0812">Transmembrane</keyword>
<dbReference type="Proteomes" id="UP001479520">
    <property type="component" value="Chromosome"/>
</dbReference>
<organism evidence="4 5">
    <name type="scientific">Azonexus hydrophilus</name>
    <dbReference type="NCBI Taxonomy" id="418702"/>
    <lineage>
        <taxon>Bacteria</taxon>
        <taxon>Pseudomonadati</taxon>
        <taxon>Pseudomonadota</taxon>
        <taxon>Betaproteobacteria</taxon>
        <taxon>Rhodocyclales</taxon>
        <taxon>Azonexaceae</taxon>
        <taxon>Azonexus</taxon>
    </lineage>
</organism>
<reference evidence="4 5" key="1">
    <citation type="submission" date="2024-04" db="EMBL/GenBank/DDBJ databases">
        <title>Dissimilatory iodate-reducing microorganisms contribute to the enrichment of iodine in groundwater.</title>
        <authorList>
            <person name="Jiang Z."/>
        </authorList>
    </citation>
    <scope>NUCLEOTIDE SEQUENCE [LARGE SCALE GENOMIC DNA]</scope>
    <source>
        <strain evidence="4 5">NCP973</strain>
    </source>
</reference>
<keyword evidence="3" id="KW-1133">Transmembrane helix</keyword>
<keyword evidence="1" id="KW-0175">Coiled coil</keyword>
<proteinExistence type="predicted"/>